<keyword evidence="1" id="KW-0560">Oxidoreductase</keyword>
<dbReference type="Proteomes" id="UP000537326">
    <property type="component" value="Unassembled WGS sequence"/>
</dbReference>
<reference evidence="3 4" key="1">
    <citation type="submission" date="2020-07" db="EMBL/GenBank/DDBJ databases">
        <title>Sequencing the genomes of 1000 actinobacteria strains.</title>
        <authorList>
            <person name="Klenk H.-P."/>
        </authorList>
    </citation>
    <scope>NUCLEOTIDE SEQUENCE [LARGE SCALE GENOMIC DNA]</scope>
    <source>
        <strain evidence="3 4">DSM 18248</strain>
    </source>
</reference>
<evidence type="ECO:0000313" key="4">
    <source>
        <dbReference type="Proteomes" id="UP000537326"/>
    </source>
</evidence>
<dbReference type="Pfam" id="PF01243">
    <property type="entry name" value="PNPOx_N"/>
    <property type="match status" value="1"/>
</dbReference>
<evidence type="ECO:0000259" key="2">
    <source>
        <dbReference type="Pfam" id="PF01243"/>
    </source>
</evidence>
<dbReference type="Gene3D" id="2.30.110.10">
    <property type="entry name" value="Electron Transport, Fmn-binding Protein, Chain A"/>
    <property type="match status" value="1"/>
</dbReference>
<accession>A0A7Y9YEP0</accession>
<dbReference type="InterPro" id="IPR019965">
    <property type="entry name" value="PPOX_F420-dep_Rv2061_put"/>
</dbReference>
<gene>
    <name evidence="3" type="ORF">BKA05_002351</name>
</gene>
<dbReference type="GO" id="GO:0005829">
    <property type="term" value="C:cytosol"/>
    <property type="evidence" value="ECO:0007669"/>
    <property type="project" value="TreeGrafter"/>
</dbReference>
<evidence type="ECO:0000313" key="3">
    <source>
        <dbReference type="EMBL" id="NYI10836.1"/>
    </source>
</evidence>
<dbReference type="AlphaFoldDB" id="A0A7Y9YEP0"/>
<dbReference type="InterPro" id="IPR011576">
    <property type="entry name" value="Pyridox_Oxase_N"/>
</dbReference>
<comment type="caution">
    <text evidence="3">The sequence shown here is derived from an EMBL/GenBank/DDBJ whole genome shotgun (WGS) entry which is preliminary data.</text>
</comment>
<keyword evidence="4" id="KW-1185">Reference proteome</keyword>
<dbReference type="EMBL" id="JACBZI010000001">
    <property type="protein sequence ID" value="NYI10836.1"/>
    <property type="molecule type" value="Genomic_DNA"/>
</dbReference>
<name>A0A7Y9YEP0_9ACTN</name>
<dbReference type="GO" id="GO:0016627">
    <property type="term" value="F:oxidoreductase activity, acting on the CH-CH group of donors"/>
    <property type="evidence" value="ECO:0007669"/>
    <property type="project" value="TreeGrafter"/>
</dbReference>
<dbReference type="InterPro" id="IPR052019">
    <property type="entry name" value="F420H2_bilvrd_red/Heme_oxyg"/>
</dbReference>
<proteinExistence type="predicted"/>
<evidence type="ECO:0000256" key="1">
    <source>
        <dbReference type="ARBA" id="ARBA00023002"/>
    </source>
</evidence>
<sequence length="143" mass="15005">MSSGATTRDDLAAGKYMALTTFRRTGEPVTSPVWVVPVDDGRVGFWTSMGSGKTKRLAHTARVVVQPSDARGRVTAGSTALEGTAEMVRSGAAFDEVSAKVRAKYGVMTTITKLLAKVGPQGRKGLSYADTVVLISIEDATPA</sequence>
<dbReference type="RefSeq" id="WP_179531613.1">
    <property type="nucleotide sequence ID" value="NZ_BAAAPP010000005.1"/>
</dbReference>
<dbReference type="NCBIfam" id="TIGR03666">
    <property type="entry name" value="Rv2061_F420"/>
    <property type="match status" value="1"/>
</dbReference>
<protein>
    <recommendedName>
        <fullName evidence="2">Pyridoxamine 5'-phosphate oxidase N-terminal domain-containing protein</fullName>
    </recommendedName>
</protein>
<feature type="domain" description="Pyridoxamine 5'-phosphate oxidase N-terminal" evidence="2">
    <location>
        <begin position="11"/>
        <end position="108"/>
    </location>
</feature>
<dbReference type="PANTHER" id="PTHR35176">
    <property type="entry name" value="HEME OXYGENASE HI_0854-RELATED"/>
    <property type="match status" value="1"/>
</dbReference>
<dbReference type="PANTHER" id="PTHR35176:SF11">
    <property type="entry name" value="PYRIDOXAMINE 5'-PHOSPHATE OXIDASE FAMILY PROTEIN"/>
    <property type="match status" value="1"/>
</dbReference>
<dbReference type="GO" id="GO:0070967">
    <property type="term" value="F:coenzyme F420 binding"/>
    <property type="evidence" value="ECO:0007669"/>
    <property type="project" value="TreeGrafter"/>
</dbReference>
<dbReference type="SUPFAM" id="SSF50475">
    <property type="entry name" value="FMN-binding split barrel"/>
    <property type="match status" value="1"/>
</dbReference>
<organism evidence="3 4">
    <name type="scientific">Nocardioides marinus</name>
    <dbReference type="NCBI Taxonomy" id="374514"/>
    <lineage>
        <taxon>Bacteria</taxon>
        <taxon>Bacillati</taxon>
        <taxon>Actinomycetota</taxon>
        <taxon>Actinomycetes</taxon>
        <taxon>Propionibacteriales</taxon>
        <taxon>Nocardioidaceae</taxon>
        <taxon>Nocardioides</taxon>
    </lineage>
</organism>
<dbReference type="InterPro" id="IPR012349">
    <property type="entry name" value="Split_barrel_FMN-bd"/>
</dbReference>